<dbReference type="KEGG" id="cheb:HH215_29540"/>
<keyword evidence="3" id="KW-0902">Two-component regulatory system</keyword>
<dbReference type="CDD" id="cd17574">
    <property type="entry name" value="REC_OmpR"/>
    <property type="match status" value="1"/>
</dbReference>
<evidence type="ECO:0000256" key="8">
    <source>
        <dbReference type="PROSITE-ProRule" id="PRU01091"/>
    </source>
</evidence>
<dbReference type="PANTHER" id="PTHR48111">
    <property type="entry name" value="REGULATOR OF RPOS"/>
    <property type="match status" value="1"/>
</dbReference>
<keyword evidence="5 8" id="KW-0238">DNA-binding</keyword>
<dbReference type="Pfam" id="PF00486">
    <property type="entry name" value="Trans_reg_C"/>
    <property type="match status" value="1"/>
</dbReference>
<dbReference type="Gene3D" id="3.40.50.2300">
    <property type="match status" value="1"/>
</dbReference>
<evidence type="ECO:0000256" key="1">
    <source>
        <dbReference type="ARBA" id="ARBA00004496"/>
    </source>
</evidence>
<organism evidence="11 12">
    <name type="scientific">Cohnella herbarum</name>
    <dbReference type="NCBI Taxonomy" id="2728023"/>
    <lineage>
        <taxon>Bacteria</taxon>
        <taxon>Bacillati</taxon>
        <taxon>Bacillota</taxon>
        <taxon>Bacilli</taxon>
        <taxon>Bacillales</taxon>
        <taxon>Paenibacillaceae</taxon>
        <taxon>Cohnella</taxon>
    </lineage>
</organism>
<evidence type="ECO:0000259" key="10">
    <source>
        <dbReference type="PROSITE" id="PS51755"/>
    </source>
</evidence>
<proteinExistence type="predicted"/>
<evidence type="ECO:0000259" key="9">
    <source>
        <dbReference type="PROSITE" id="PS50110"/>
    </source>
</evidence>
<feature type="DNA-binding region" description="OmpR/PhoB-type" evidence="8">
    <location>
        <begin position="125"/>
        <end position="225"/>
    </location>
</feature>
<evidence type="ECO:0000256" key="3">
    <source>
        <dbReference type="ARBA" id="ARBA00023012"/>
    </source>
</evidence>
<feature type="modified residue" description="4-aspartylphosphate" evidence="7">
    <location>
        <position position="52"/>
    </location>
</feature>
<dbReference type="Proteomes" id="UP000502248">
    <property type="component" value="Chromosome"/>
</dbReference>
<keyword evidence="2 7" id="KW-0597">Phosphoprotein</keyword>
<dbReference type="InterPro" id="IPR011006">
    <property type="entry name" value="CheY-like_superfamily"/>
</dbReference>
<protein>
    <submittedName>
        <fullName evidence="11">Response regulator transcription factor</fullName>
    </submittedName>
</protein>
<evidence type="ECO:0000256" key="2">
    <source>
        <dbReference type="ARBA" id="ARBA00022553"/>
    </source>
</evidence>
<dbReference type="Gene3D" id="1.10.10.10">
    <property type="entry name" value="Winged helix-like DNA-binding domain superfamily/Winged helix DNA-binding domain"/>
    <property type="match status" value="1"/>
</dbReference>
<dbReference type="PANTHER" id="PTHR48111:SF73">
    <property type="entry name" value="ALKALINE PHOSPHATASE SYNTHESIS TRANSCRIPTIONAL REGULATORY PROTEIN PHOP"/>
    <property type="match status" value="1"/>
</dbReference>
<keyword evidence="6" id="KW-0804">Transcription</keyword>
<dbReference type="RefSeq" id="WP_169283154.1">
    <property type="nucleotide sequence ID" value="NZ_CP051680.1"/>
</dbReference>
<accession>A0A7Z2VPQ3</accession>
<sequence length="225" mass="25555">MATILIVEDDRLLNEGLAYALGNENYDIVSAHSFEEGLAAFRSHEVHLILLDVTLPDRTGTELCKEIRLTSDVPIVFLTANDTEQDMVLGFKLGADDYMAKPFSMAVLRERVKAVLRRGGGEDNGSLFTYKDLTIHYDKMKVIKRGEEVKLTTNEYKLLTVLAQNRNQVLTREQIVEKLWDVDGCFVDENTLSVNIKRLRSKIEDHPKQPAYIKTVFGIGYTWGE</sequence>
<dbReference type="PROSITE" id="PS51755">
    <property type="entry name" value="OMPR_PHOB"/>
    <property type="match status" value="1"/>
</dbReference>
<dbReference type="SMART" id="SM00448">
    <property type="entry name" value="REC"/>
    <property type="match status" value="1"/>
</dbReference>
<evidence type="ECO:0000256" key="5">
    <source>
        <dbReference type="ARBA" id="ARBA00023125"/>
    </source>
</evidence>
<keyword evidence="4" id="KW-0805">Transcription regulation</keyword>
<dbReference type="GO" id="GO:0005829">
    <property type="term" value="C:cytosol"/>
    <property type="evidence" value="ECO:0007669"/>
    <property type="project" value="TreeGrafter"/>
</dbReference>
<dbReference type="FunFam" id="1.10.10.10:FF:000018">
    <property type="entry name" value="DNA-binding response regulator ResD"/>
    <property type="match status" value="1"/>
</dbReference>
<dbReference type="GO" id="GO:0032993">
    <property type="term" value="C:protein-DNA complex"/>
    <property type="evidence" value="ECO:0007669"/>
    <property type="project" value="TreeGrafter"/>
</dbReference>
<dbReference type="InterPro" id="IPR001867">
    <property type="entry name" value="OmpR/PhoB-type_DNA-bd"/>
</dbReference>
<dbReference type="InterPro" id="IPR039420">
    <property type="entry name" value="WalR-like"/>
</dbReference>
<name>A0A7Z2VPQ3_9BACL</name>
<comment type="subcellular location">
    <subcellularLocation>
        <location evidence="1">Cytoplasm</location>
    </subcellularLocation>
</comment>
<dbReference type="AlphaFoldDB" id="A0A7Z2VPQ3"/>
<dbReference type="CDD" id="cd00383">
    <property type="entry name" value="trans_reg_C"/>
    <property type="match status" value="1"/>
</dbReference>
<gene>
    <name evidence="11" type="ORF">HH215_29540</name>
</gene>
<dbReference type="InterPro" id="IPR036388">
    <property type="entry name" value="WH-like_DNA-bd_sf"/>
</dbReference>
<dbReference type="Pfam" id="PF00072">
    <property type="entry name" value="Response_reg"/>
    <property type="match status" value="1"/>
</dbReference>
<feature type="domain" description="OmpR/PhoB-type" evidence="10">
    <location>
        <begin position="125"/>
        <end position="225"/>
    </location>
</feature>
<dbReference type="GO" id="GO:0006355">
    <property type="term" value="P:regulation of DNA-templated transcription"/>
    <property type="evidence" value="ECO:0007669"/>
    <property type="project" value="InterPro"/>
</dbReference>
<dbReference type="EMBL" id="CP051680">
    <property type="protein sequence ID" value="QJD86908.1"/>
    <property type="molecule type" value="Genomic_DNA"/>
</dbReference>
<evidence type="ECO:0000313" key="11">
    <source>
        <dbReference type="EMBL" id="QJD86908.1"/>
    </source>
</evidence>
<feature type="domain" description="Response regulatory" evidence="9">
    <location>
        <begin position="3"/>
        <end position="116"/>
    </location>
</feature>
<evidence type="ECO:0000313" key="12">
    <source>
        <dbReference type="Proteomes" id="UP000502248"/>
    </source>
</evidence>
<evidence type="ECO:0000256" key="7">
    <source>
        <dbReference type="PROSITE-ProRule" id="PRU00169"/>
    </source>
</evidence>
<dbReference type="PROSITE" id="PS50110">
    <property type="entry name" value="RESPONSE_REGULATORY"/>
    <property type="match status" value="1"/>
</dbReference>
<reference evidence="11 12" key="1">
    <citation type="submission" date="2020-04" db="EMBL/GenBank/DDBJ databases">
        <title>Genome sequencing of novel species.</title>
        <authorList>
            <person name="Heo J."/>
            <person name="Kim S.-J."/>
            <person name="Kim J.-S."/>
            <person name="Hong S.-B."/>
            <person name="Kwon S.-W."/>
        </authorList>
    </citation>
    <scope>NUCLEOTIDE SEQUENCE [LARGE SCALE GENOMIC DNA]</scope>
    <source>
        <strain evidence="11 12">MFER-1</strain>
    </source>
</reference>
<dbReference type="InterPro" id="IPR001789">
    <property type="entry name" value="Sig_transdc_resp-reg_receiver"/>
</dbReference>
<dbReference type="SMART" id="SM00862">
    <property type="entry name" value="Trans_reg_C"/>
    <property type="match status" value="1"/>
</dbReference>
<dbReference type="GO" id="GO:0000976">
    <property type="term" value="F:transcription cis-regulatory region binding"/>
    <property type="evidence" value="ECO:0007669"/>
    <property type="project" value="TreeGrafter"/>
</dbReference>
<dbReference type="GO" id="GO:0000156">
    <property type="term" value="F:phosphorelay response regulator activity"/>
    <property type="evidence" value="ECO:0007669"/>
    <property type="project" value="TreeGrafter"/>
</dbReference>
<evidence type="ECO:0000256" key="6">
    <source>
        <dbReference type="ARBA" id="ARBA00023163"/>
    </source>
</evidence>
<evidence type="ECO:0000256" key="4">
    <source>
        <dbReference type="ARBA" id="ARBA00023015"/>
    </source>
</evidence>
<keyword evidence="12" id="KW-1185">Reference proteome</keyword>
<dbReference type="SUPFAM" id="SSF52172">
    <property type="entry name" value="CheY-like"/>
    <property type="match status" value="1"/>
</dbReference>
<dbReference type="Gene3D" id="6.10.250.690">
    <property type="match status" value="1"/>
</dbReference>